<evidence type="ECO:0000313" key="2">
    <source>
        <dbReference type="EMBL" id="KGO84356.1"/>
    </source>
</evidence>
<dbReference type="Gene3D" id="3.40.50.1820">
    <property type="entry name" value="alpha/beta hydrolase"/>
    <property type="match status" value="1"/>
</dbReference>
<sequence>MQKLITFILSKSIGLYINTLSYIAPQKASKLAYKFFSEPRDGRLSKDNLPDILKEAEAEIITHNNFIFQTYIWKGNDTKVLLVHGWESNASRWELLMPYLKKSGSTIIAVDAPAHGLSSGNEFSVPRYSEFLDIVVKEFQPQYMIGHSMGGATAVHYQSQYPNEIIQKMVILGAPSDLNTLLNNYAGILSLNLNVIQLLKKHFFKHFKIKTEEFSGGIFATTIKAKGLIAHDEKDEVVSFKEGKKIAEAWPDAEFIATKGLGHSMHDDALYNKIYSFLFES</sequence>
<accession>A0A0A2LYD0</accession>
<keyword evidence="3" id="KW-1185">Reference proteome</keyword>
<keyword evidence="2" id="KW-0378">Hydrolase</keyword>
<dbReference type="EMBL" id="JRLV01000001">
    <property type="protein sequence ID" value="KGO84356.1"/>
    <property type="molecule type" value="Genomic_DNA"/>
</dbReference>
<dbReference type="STRING" id="1406840.Q763_01005"/>
<gene>
    <name evidence="2" type="ORF">Q763_01005</name>
</gene>
<dbReference type="InterPro" id="IPR029058">
    <property type="entry name" value="AB_hydrolase_fold"/>
</dbReference>
<dbReference type="InterPro" id="IPR000073">
    <property type="entry name" value="AB_hydrolase_1"/>
</dbReference>
<dbReference type="AlphaFoldDB" id="A0A0A2LYD0"/>
<dbReference type="Proteomes" id="UP000030129">
    <property type="component" value="Unassembled WGS sequence"/>
</dbReference>
<organism evidence="2 3">
    <name type="scientific">Flavobacterium beibuense F44-8</name>
    <dbReference type="NCBI Taxonomy" id="1406840"/>
    <lineage>
        <taxon>Bacteria</taxon>
        <taxon>Pseudomonadati</taxon>
        <taxon>Bacteroidota</taxon>
        <taxon>Flavobacteriia</taxon>
        <taxon>Flavobacteriales</taxon>
        <taxon>Flavobacteriaceae</taxon>
        <taxon>Flavobacterium</taxon>
    </lineage>
</organism>
<dbReference type="Pfam" id="PF00561">
    <property type="entry name" value="Abhydrolase_1"/>
    <property type="match status" value="1"/>
</dbReference>
<dbReference type="RefSeq" id="WP_035130097.1">
    <property type="nucleotide sequence ID" value="NZ_JRLV01000001.1"/>
</dbReference>
<name>A0A0A2LYD0_9FLAO</name>
<dbReference type="GO" id="GO:0016787">
    <property type="term" value="F:hydrolase activity"/>
    <property type="evidence" value="ECO:0007669"/>
    <property type="project" value="UniProtKB-KW"/>
</dbReference>
<protein>
    <submittedName>
        <fullName evidence="2">Alpha/beta hydrolase</fullName>
    </submittedName>
</protein>
<proteinExistence type="predicted"/>
<evidence type="ECO:0000313" key="3">
    <source>
        <dbReference type="Proteomes" id="UP000030129"/>
    </source>
</evidence>
<dbReference type="eggNOG" id="COG2267">
    <property type="taxonomic scope" value="Bacteria"/>
</dbReference>
<feature type="domain" description="AB hydrolase-1" evidence="1">
    <location>
        <begin position="80"/>
        <end position="185"/>
    </location>
</feature>
<dbReference type="SUPFAM" id="SSF53474">
    <property type="entry name" value="alpha/beta-Hydrolases"/>
    <property type="match status" value="1"/>
</dbReference>
<evidence type="ECO:0000259" key="1">
    <source>
        <dbReference type="Pfam" id="PF00561"/>
    </source>
</evidence>
<comment type="caution">
    <text evidence="2">The sequence shown here is derived from an EMBL/GenBank/DDBJ whole genome shotgun (WGS) entry which is preliminary data.</text>
</comment>
<reference evidence="2 3" key="1">
    <citation type="submission" date="2013-09" db="EMBL/GenBank/DDBJ databases">
        <authorList>
            <person name="Zeng Z."/>
            <person name="Chen C."/>
        </authorList>
    </citation>
    <scope>NUCLEOTIDE SEQUENCE [LARGE SCALE GENOMIC DNA]</scope>
    <source>
        <strain evidence="2 3">F44-8</strain>
    </source>
</reference>
<dbReference type="PANTHER" id="PTHR43689:SF8">
    <property type="entry name" value="ALPHA_BETA-HYDROLASES SUPERFAMILY PROTEIN"/>
    <property type="match status" value="1"/>
</dbReference>
<dbReference type="PANTHER" id="PTHR43689">
    <property type="entry name" value="HYDROLASE"/>
    <property type="match status" value="1"/>
</dbReference>